<evidence type="ECO:0000313" key="1">
    <source>
        <dbReference type="EMBL" id="JAH98027.1"/>
    </source>
</evidence>
<reference evidence="1" key="1">
    <citation type="submission" date="2014-11" db="EMBL/GenBank/DDBJ databases">
        <authorList>
            <person name="Amaro Gonzalez C."/>
        </authorList>
    </citation>
    <scope>NUCLEOTIDE SEQUENCE</scope>
</reference>
<dbReference type="EMBL" id="GBXM01010550">
    <property type="protein sequence ID" value="JAH98027.1"/>
    <property type="molecule type" value="Transcribed_RNA"/>
</dbReference>
<organism evidence="1">
    <name type="scientific">Anguilla anguilla</name>
    <name type="common">European freshwater eel</name>
    <name type="synonym">Muraena anguilla</name>
    <dbReference type="NCBI Taxonomy" id="7936"/>
    <lineage>
        <taxon>Eukaryota</taxon>
        <taxon>Metazoa</taxon>
        <taxon>Chordata</taxon>
        <taxon>Craniata</taxon>
        <taxon>Vertebrata</taxon>
        <taxon>Euteleostomi</taxon>
        <taxon>Actinopterygii</taxon>
        <taxon>Neopterygii</taxon>
        <taxon>Teleostei</taxon>
        <taxon>Anguilliformes</taxon>
        <taxon>Anguillidae</taxon>
        <taxon>Anguilla</taxon>
    </lineage>
</organism>
<protein>
    <submittedName>
        <fullName evidence="1">Uncharacterized protein</fullName>
    </submittedName>
</protein>
<proteinExistence type="predicted"/>
<sequence>MCSHLQHQLNFVVLQMKFSAKDKRKIKIKTRKYYPPYMISFLKRIFIKHFRFYGPNVEIPMITAGPFHGADRPIRAIRHNIFLSLLSNHTESLHVKSFMF</sequence>
<accession>A0A0E9X5L8</accession>
<name>A0A0E9X5L8_ANGAN</name>
<dbReference type="AlphaFoldDB" id="A0A0E9X5L8"/>
<reference evidence="1" key="2">
    <citation type="journal article" date="2015" name="Fish Shellfish Immunol.">
        <title>Early steps in the European eel (Anguilla anguilla)-Vibrio vulnificus interaction in the gills: Role of the RtxA13 toxin.</title>
        <authorList>
            <person name="Callol A."/>
            <person name="Pajuelo D."/>
            <person name="Ebbesson L."/>
            <person name="Teles M."/>
            <person name="MacKenzie S."/>
            <person name="Amaro C."/>
        </authorList>
    </citation>
    <scope>NUCLEOTIDE SEQUENCE</scope>
</reference>